<dbReference type="GO" id="GO:0000422">
    <property type="term" value="P:autophagy of mitochondrion"/>
    <property type="evidence" value="ECO:0007669"/>
    <property type="project" value="TreeGrafter"/>
</dbReference>
<dbReference type="OrthoDB" id="4089664at2759"/>
<dbReference type="EMBL" id="FQ311436">
    <property type="protein sequence ID" value="CBQ69349.1"/>
    <property type="molecule type" value="Genomic_DNA"/>
</dbReference>
<evidence type="ECO:0000256" key="7">
    <source>
        <dbReference type="ARBA" id="ARBA00029833"/>
    </source>
</evidence>
<keyword evidence="4" id="KW-0833">Ubl conjugation pathway</keyword>
<evidence type="ECO:0000313" key="9">
    <source>
        <dbReference type="Proteomes" id="UP000008867"/>
    </source>
</evidence>
<dbReference type="PANTHER" id="PTHR14957">
    <property type="entry name" value="UBIQUITIN-LIKE-CONJUGATING ENZYME ATG10"/>
    <property type="match status" value="1"/>
</dbReference>
<sequence>MTALDAAAASTRISFAQFQTFSLAYLAHRDRLFLSPTPTALSWLTYATQWVWLPPVYPGTAFEATACLSRSFSVAVPTSALHIDAQDAALQAEVEDEAEQPATEVRETVTVHQTISWSSVWRVPVLHFHAHTAGGEPVSLSHLARVGVVHSHGTLPAHGGVKDVLDMQQQEQEPGGVAAISVADHPRTALPSYFLHPCHTEAALRGLLVHRGDDEDAGWAYMSAFISLCASAVEMRAG</sequence>
<dbReference type="Proteomes" id="UP000008867">
    <property type="component" value="Chromosome 15"/>
</dbReference>
<dbReference type="GO" id="GO:0015031">
    <property type="term" value="P:protein transport"/>
    <property type="evidence" value="ECO:0007669"/>
    <property type="project" value="UniProtKB-KW"/>
</dbReference>
<evidence type="ECO:0000256" key="2">
    <source>
        <dbReference type="ARBA" id="ARBA00021099"/>
    </source>
</evidence>
<dbReference type="Gene3D" id="3.30.1460.50">
    <property type="match status" value="1"/>
</dbReference>
<evidence type="ECO:0000256" key="6">
    <source>
        <dbReference type="ARBA" id="ARBA00023006"/>
    </source>
</evidence>
<dbReference type="eggNOG" id="ENOG502SGF7">
    <property type="taxonomic scope" value="Eukaryota"/>
</dbReference>
<keyword evidence="5" id="KW-0813">Transport</keyword>
<dbReference type="HOGENOM" id="CLU_072332_2_0_1"/>
<dbReference type="GO" id="GO:0032446">
    <property type="term" value="P:protein modification by small protein conjugation"/>
    <property type="evidence" value="ECO:0007669"/>
    <property type="project" value="TreeGrafter"/>
</dbReference>
<evidence type="ECO:0000256" key="5">
    <source>
        <dbReference type="ARBA" id="ARBA00022927"/>
    </source>
</evidence>
<dbReference type="GO" id="GO:0061651">
    <property type="term" value="F:Atg12 conjugating enzyme activity"/>
    <property type="evidence" value="ECO:0007669"/>
    <property type="project" value="TreeGrafter"/>
</dbReference>
<dbReference type="GO" id="GO:0000045">
    <property type="term" value="P:autophagosome assembly"/>
    <property type="evidence" value="ECO:0007669"/>
    <property type="project" value="TreeGrafter"/>
</dbReference>
<keyword evidence="3" id="KW-0808">Transferase</keyword>
<dbReference type="PANTHER" id="PTHR14957:SF1">
    <property type="entry name" value="UBIQUITIN-LIKE-CONJUGATING ENZYME ATG10"/>
    <property type="match status" value="1"/>
</dbReference>
<keyword evidence="6" id="KW-0072">Autophagy</keyword>
<keyword evidence="9" id="KW-1185">Reference proteome</keyword>
<name>E6ZQ42_SPORE</name>
<dbReference type="AlphaFoldDB" id="E6ZQ42"/>
<dbReference type="VEuPathDB" id="FungiDB:sr15814"/>
<protein>
    <recommendedName>
        <fullName evidence="2">Ubiquitin-like-conjugating enzyme ATG10</fullName>
    </recommendedName>
    <alternativeName>
        <fullName evidence="7">Autophagy-related protein 10</fullName>
    </alternativeName>
</protein>
<organism evidence="8 9">
    <name type="scientific">Sporisorium reilianum (strain SRZ2)</name>
    <name type="common">Maize head smut fungus</name>
    <dbReference type="NCBI Taxonomy" id="999809"/>
    <lineage>
        <taxon>Eukaryota</taxon>
        <taxon>Fungi</taxon>
        <taxon>Dikarya</taxon>
        <taxon>Basidiomycota</taxon>
        <taxon>Ustilaginomycotina</taxon>
        <taxon>Ustilaginomycetes</taxon>
        <taxon>Ustilaginales</taxon>
        <taxon>Ustilaginaceae</taxon>
        <taxon>Sporisorium</taxon>
    </lineage>
</organism>
<gene>
    <name evidence="8" type="ORF">sr15814</name>
</gene>
<evidence type="ECO:0000313" key="8">
    <source>
        <dbReference type="EMBL" id="CBQ69349.1"/>
    </source>
</evidence>
<evidence type="ECO:0000256" key="1">
    <source>
        <dbReference type="ARBA" id="ARBA00005696"/>
    </source>
</evidence>
<evidence type="ECO:0000256" key="3">
    <source>
        <dbReference type="ARBA" id="ARBA00022679"/>
    </source>
</evidence>
<dbReference type="Pfam" id="PF03987">
    <property type="entry name" value="Autophagy_act_C"/>
    <property type="match status" value="1"/>
</dbReference>
<reference evidence="8 9" key="1">
    <citation type="journal article" date="2010" name="Science">
        <title>Pathogenicity determinants in smut fungi revealed by genome comparison.</title>
        <authorList>
            <person name="Schirawski J."/>
            <person name="Mannhaupt G."/>
            <person name="Muench K."/>
            <person name="Brefort T."/>
            <person name="Schipper K."/>
            <person name="Doehlemann G."/>
            <person name="Di Stasio M."/>
            <person name="Roessel N."/>
            <person name="Mendoza-Mendoza A."/>
            <person name="Pester D."/>
            <person name="Mueller O."/>
            <person name="Winterberg B."/>
            <person name="Meyer E."/>
            <person name="Ghareeb H."/>
            <person name="Wollenberg T."/>
            <person name="Muensterkoetter M."/>
            <person name="Wong P."/>
            <person name="Walter M."/>
            <person name="Stukenbrock E."/>
            <person name="Gueldener U."/>
            <person name="Kahmann R."/>
        </authorList>
    </citation>
    <scope>NUCLEOTIDE SEQUENCE [LARGE SCALE GENOMIC DNA]</scope>
    <source>
        <strain evidence="9">SRZ2</strain>
    </source>
</reference>
<accession>E6ZQ42</accession>
<comment type="similarity">
    <text evidence="1">Belongs to the ATG10 family.</text>
</comment>
<dbReference type="InterPro" id="IPR007135">
    <property type="entry name" value="Atg3/Atg10"/>
</dbReference>
<dbReference type="GO" id="GO:0005829">
    <property type="term" value="C:cytosol"/>
    <property type="evidence" value="ECO:0007669"/>
    <property type="project" value="TreeGrafter"/>
</dbReference>
<keyword evidence="5" id="KW-0653">Protein transport</keyword>
<evidence type="ECO:0000256" key="4">
    <source>
        <dbReference type="ARBA" id="ARBA00022786"/>
    </source>
</evidence>
<proteinExistence type="inferred from homology"/>